<keyword evidence="5" id="KW-0812">Transmembrane</keyword>
<dbReference type="SMART" id="SM00387">
    <property type="entry name" value="HATPase_c"/>
    <property type="match status" value="1"/>
</dbReference>
<feature type="domain" description="Histidine kinase" evidence="6">
    <location>
        <begin position="211"/>
        <end position="453"/>
    </location>
</feature>
<sequence length="454" mass="51148">MILINLISLFLLYYLKKSAGPQGFPTHLNRYFKYGMIAAATLIVLGILHVPPAILFQLASFALVGAIIYFILHTPELEYQRTLAITPLPIVGVQLLDYLVRTLSPGFHDVIENYFDAAGVFALIWAVTMWLNHRKQMKEVEIERIISKEQERQLRSTAEQKSQLEILVAERTSEILSQKEELQHALDHLRSTQEQLIQQEKLASLGQLTAGIAHEIKNPLNFVNNFSELSVDFLDEISEEMPRIPDSPEKENILDLLENVKSNLVKIRHHGSRADGIVRSMLMHSRGGTGTMEPSDLNALIREYANLAFHGMRANPNPINVDIQLDLDETLPKIKLNSEDFSRVILNLLKNAFDAMRDKIEAQGSEYKAKVIIRTKDLGNRVLVEVEDNGPGVPDEIKDKLLMPFFTTKKGTEGTGLGLSITHDIIKSHEGSLEIQSEADTFTLFKILLPKTIS</sequence>
<keyword evidence="5" id="KW-1133">Transmembrane helix</keyword>
<name>A0ABP3Y7I2_9BACT</name>
<dbReference type="Gene3D" id="1.10.287.130">
    <property type="match status" value="1"/>
</dbReference>
<evidence type="ECO:0000256" key="5">
    <source>
        <dbReference type="SAM" id="Phobius"/>
    </source>
</evidence>
<protein>
    <recommendedName>
        <fullName evidence="2">histidine kinase</fullName>
        <ecNumber evidence="2">2.7.13.3</ecNumber>
    </recommendedName>
</protein>
<keyword evidence="5" id="KW-0472">Membrane</keyword>
<gene>
    <name evidence="7" type="ORF">GCM10009119_03290</name>
</gene>
<comment type="caution">
    <text evidence="7">The sequence shown here is derived from an EMBL/GenBank/DDBJ whole genome shotgun (WGS) entry which is preliminary data.</text>
</comment>
<dbReference type="PANTHER" id="PTHR43065">
    <property type="entry name" value="SENSOR HISTIDINE KINASE"/>
    <property type="match status" value="1"/>
</dbReference>
<dbReference type="CDD" id="cd00082">
    <property type="entry name" value="HisKA"/>
    <property type="match status" value="1"/>
</dbReference>
<keyword evidence="4" id="KW-0175">Coiled coil</keyword>
<dbReference type="SUPFAM" id="SSF47384">
    <property type="entry name" value="Homodimeric domain of signal transducing histidine kinase"/>
    <property type="match status" value="1"/>
</dbReference>
<dbReference type="SUPFAM" id="SSF55874">
    <property type="entry name" value="ATPase domain of HSP90 chaperone/DNA topoisomerase II/histidine kinase"/>
    <property type="match status" value="1"/>
</dbReference>
<dbReference type="InterPro" id="IPR003594">
    <property type="entry name" value="HATPase_dom"/>
</dbReference>
<dbReference type="InterPro" id="IPR003661">
    <property type="entry name" value="HisK_dim/P_dom"/>
</dbReference>
<dbReference type="InterPro" id="IPR005467">
    <property type="entry name" value="His_kinase_dom"/>
</dbReference>
<dbReference type="EC" id="2.7.13.3" evidence="2"/>
<dbReference type="InterPro" id="IPR036890">
    <property type="entry name" value="HATPase_C_sf"/>
</dbReference>
<reference evidence="8" key="1">
    <citation type="journal article" date="2019" name="Int. J. Syst. Evol. Microbiol.">
        <title>The Global Catalogue of Microorganisms (GCM) 10K type strain sequencing project: providing services to taxonomists for standard genome sequencing and annotation.</title>
        <authorList>
            <consortium name="The Broad Institute Genomics Platform"/>
            <consortium name="The Broad Institute Genome Sequencing Center for Infectious Disease"/>
            <person name="Wu L."/>
            <person name="Ma J."/>
        </authorList>
    </citation>
    <scope>NUCLEOTIDE SEQUENCE [LARGE SCALE GENOMIC DNA]</scope>
    <source>
        <strain evidence="8">JCM 16112</strain>
    </source>
</reference>
<feature type="transmembrane region" description="Helical" evidence="5">
    <location>
        <begin position="31"/>
        <end position="48"/>
    </location>
</feature>
<feature type="transmembrane region" description="Helical" evidence="5">
    <location>
        <begin position="54"/>
        <end position="72"/>
    </location>
</feature>
<evidence type="ECO:0000256" key="1">
    <source>
        <dbReference type="ARBA" id="ARBA00000085"/>
    </source>
</evidence>
<dbReference type="InterPro" id="IPR036097">
    <property type="entry name" value="HisK_dim/P_sf"/>
</dbReference>
<evidence type="ECO:0000256" key="2">
    <source>
        <dbReference type="ARBA" id="ARBA00012438"/>
    </source>
</evidence>
<organism evidence="7 8">
    <name type="scientific">Algoriphagus jejuensis</name>
    <dbReference type="NCBI Taxonomy" id="419934"/>
    <lineage>
        <taxon>Bacteria</taxon>
        <taxon>Pseudomonadati</taxon>
        <taxon>Bacteroidota</taxon>
        <taxon>Cytophagia</taxon>
        <taxon>Cytophagales</taxon>
        <taxon>Cyclobacteriaceae</taxon>
        <taxon>Algoriphagus</taxon>
    </lineage>
</organism>
<dbReference type="EMBL" id="BAAAFI010000002">
    <property type="protein sequence ID" value="GAA0877361.1"/>
    <property type="molecule type" value="Genomic_DNA"/>
</dbReference>
<evidence type="ECO:0000313" key="8">
    <source>
        <dbReference type="Proteomes" id="UP001500469"/>
    </source>
</evidence>
<dbReference type="PROSITE" id="PS50109">
    <property type="entry name" value="HIS_KIN"/>
    <property type="match status" value="1"/>
</dbReference>
<dbReference type="Proteomes" id="UP001500469">
    <property type="component" value="Unassembled WGS sequence"/>
</dbReference>
<dbReference type="Pfam" id="PF00512">
    <property type="entry name" value="HisKA"/>
    <property type="match status" value="1"/>
</dbReference>
<dbReference type="PRINTS" id="PR00344">
    <property type="entry name" value="BCTRLSENSOR"/>
</dbReference>
<dbReference type="RefSeq" id="WP_343848060.1">
    <property type="nucleotide sequence ID" value="NZ_BAAAFI010000002.1"/>
</dbReference>
<feature type="transmembrane region" description="Helical" evidence="5">
    <location>
        <begin position="113"/>
        <end position="131"/>
    </location>
</feature>
<evidence type="ECO:0000259" key="6">
    <source>
        <dbReference type="PROSITE" id="PS50109"/>
    </source>
</evidence>
<keyword evidence="3" id="KW-0597">Phosphoprotein</keyword>
<keyword evidence="8" id="KW-1185">Reference proteome</keyword>
<feature type="coiled-coil region" evidence="4">
    <location>
        <begin position="147"/>
        <end position="199"/>
    </location>
</feature>
<proteinExistence type="predicted"/>
<dbReference type="PANTHER" id="PTHR43065:SF42">
    <property type="entry name" value="TWO-COMPONENT SENSOR PPRA"/>
    <property type="match status" value="1"/>
</dbReference>
<dbReference type="SMART" id="SM00388">
    <property type="entry name" value="HisKA"/>
    <property type="match status" value="1"/>
</dbReference>
<evidence type="ECO:0000256" key="3">
    <source>
        <dbReference type="ARBA" id="ARBA00022553"/>
    </source>
</evidence>
<comment type="catalytic activity">
    <reaction evidence="1">
        <text>ATP + protein L-histidine = ADP + protein N-phospho-L-histidine.</text>
        <dbReference type="EC" id="2.7.13.3"/>
    </reaction>
</comment>
<dbReference type="Gene3D" id="3.30.565.10">
    <property type="entry name" value="Histidine kinase-like ATPase, C-terminal domain"/>
    <property type="match status" value="1"/>
</dbReference>
<dbReference type="Pfam" id="PF02518">
    <property type="entry name" value="HATPase_c"/>
    <property type="match status" value="1"/>
</dbReference>
<dbReference type="InterPro" id="IPR004358">
    <property type="entry name" value="Sig_transdc_His_kin-like_C"/>
</dbReference>
<evidence type="ECO:0000313" key="7">
    <source>
        <dbReference type="EMBL" id="GAA0877361.1"/>
    </source>
</evidence>
<evidence type="ECO:0000256" key="4">
    <source>
        <dbReference type="SAM" id="Coils"/>
    </source>
</evidence>
<accession>A0ABP3Y7I2</accession>